<sequence length="85" mass="9970">MLFTMLIVIVSLHSFVLTYANNSTNNSSLYFESVQNIWKVIFLNFTYHLVTIQHSTHLYIVPLMLLIDVNQCNFFQAPHRIHLSL</sequence>
<evidence type="ECO:0000313" key="2">
    <source>
        <dbReference type="EMBL" id="CAX75164.1"/>
    </source>
</evidence>
<feature type="chain" id="PRO_5002910313" evidence="1">
    <location>
        <begin position="21"/>
        <end position="85"/>
    </location>
</feature>
<proteinExistence type="evidence at transcript level"/>
<dbReference type="AlphaFoldDB" id="C1LKD6"/>
<protein>
    <submittedName>
        <fullName evidence="2">Hypotheticial protein</fullName>
    </submittedName>
</protein>
<name>C1LKD6_SCHJA</name>
<feature type="signal peptide" evidence="1">
    <location>
        <begin position="1"/>
        <end position="20"/>
    </location>
</feature>
<keyword evidence="1" id="KW-0732">Signal</keyword>
<evidence type="ECO:0000256" key="1">
    <source>
        <dbReference type="SAM" id="SignalP"/>
    </source>
</evidence>
<accession>C1LKD6</accession>
<reference evidence="2" key="2">
    <citation type="submission" date="2009-03" db="EMBL/GenBank/DDBJ databases">
        <authorList>
            <person name="Gang L."/>
        </authorList>
    </citation>
    <scope>NUCLEOTIDE SEQUENCE</scope>
    <source>
        <strain evidence="2">Anhui</strain>
    </source>
</reference>
<organism evidence="2">
    <name type="scientific">Schistosoma japonicum</name>
    <name type="common">Blood fluke</name>
    <dbReference type="NCBI Taxonomy" id="6182"/>
    <lineage>
        <taxon>Eukaryota</taxon>
        <taxon>Metazoa</taxon>
        <taxon>Spiralia</taxon>
        <taxon>Lophotrochozoa</taxon>
        <taxon>Platyhelminthes</taxon>
        <taxon>Trematoda</taxon>
        <taxon>Digenea</taxon>
        <taxon>Strigeidida</taxon>
        <taxon>Schistosomatoidea</taxon>
        <taxon>Schistosomatidae</taxon>
        <taxon>Schistosoma</taxon>
    </lineage>
</organism>
<dbReference type="EMBL" id="FN319436">
    <property type="protein sequence ID" value="CAX75164.1"/>
    <property type="molecule type" value="mRNA"/>
</dbReference>
<reference evidence="2" key="1">
    <citation type="journal article" date="2009" name="Nature">
        <title>The Schistosoma japonicum genome reveals features of host-parasite interplay.</title>
        <authorList>
            <person name="Liu F."/>
            <person name="Zhou Y."/>
            <person name="Wang Z.Q."/>
            <person name="Lu G."/>
            <person name="Zheng H."/>
            <person name="Brindley P.J."/>
            <person name="McManus D.P."/>
            <person name="Blair D."/>
            <person name="Zhang Q.H."/>
            <person name="Zhong Y."/>
            <person name="Wang S."/>
            <person name="Han Z.G."/>
            <person name="Chen Z."/>
        </authorList>
    </citation>
    <scope>NUCLEOTIDE SEQUENCE</scope>
    <source>
        <strain evidence="2">Anhui</strain>
    </source>
</reference>